<evidence type="ECO:0000256" key="1">
    <source>
        <dbReference type="SAM" id="Phobius"/>
    </source>
</evidence>
<dbReference type="OrthoDB" id="3666463at2"/>
<organism evidence="3 4">
    <name type="scientific">Stackebrandtia nassauensis (strain DSM 44728 / CIP 108903 / NRRL B-16338 / NBRC 102104 / LLR-40K-21)</name>
    <dbReference type="NCBI Taxonomy" id="446470"/>
    <lineage>
        <taxon>Bacteria</taxon>
        <taxon>Bacillati</taxon>
        <taxon>Actinomycetota</taxon>
        <taxon>Actinomycetes</taxon>
        <taxon>Glycomycetales</taxon>
        <taxon>Glycomycetaceae</taxon>
        <taxon>Stackebrandtia</taxon>
    </lineage>
</organism>
<dbReference type="AlphaFoldDB" id="D3Q3J6"/>
<dbReference type="KEGG" id="sna:Snas_2351"/>
<keyword evidence="2" id="KW-0732">Signal</keyword>
<feature type="signal peptide" evidence="2">
    <location>
        <begin position="1"/>
        <end position="27"/>
    </location>
</feature>
<evidence type="ECO:0000313" key="3">
    <source>
        <dbReference type="EMBL" id="ADD42037.1"/>
    </source>
</evidence>
<accession>D3Q3J6</accession>
<dbReference type="RefSeq" id="WP_013017608.1">
    <property type="nucleotide sequence ID" value="NC_013947.1"/>
</dbReference>
<evidence type="ECO:0000256" key="2">
    <source>
        <dbReference type="SAM" id="SignalP"/>
    </source>
</evidence>
<keyword evidence="1" id="KW-1133">Transmembrane helix</keyword>
<reference evidence="3 4" key="1">
    <citation type="journal article" date="2009" name="Stand. Genomic Sci.">
        <title>Complete genome sequence of Stackebrandtia nassauensis type strain (LLR-40K-21).</title>
        <authorList>
            <person name="Munk C."/>
            <person name="Lapidus A."/>
            <person name="Copeland A."/>
            <person name="Jando M."/>
            <person name="Mayilraj S."/>
            <person name="Glavina Del Rio T."/>
            <person name="Nolan M."/>
            <person name="Chen F."/>
            <person name="Lucas S."/>
            <person name="Tice H."/>
            <person name="Cheng J.F."/>
            <person name="Han C."/>
            <person name="Detter J.C."/>
            <person name="Bruce D."/>
            <person name="Goodwin L."/>
            <person name="Chain P."/>
            <person name="Pitluck S."/>
            <person name="Goker M."/>
            <person name="Ovchinikova G."/>
            <person name="Pati A."/>
            <person name="Ivanova N."/>
            <person name="Mavromatis K."/>
            <person name="Chen A."/>
            <person name="Palaniappan K."/>
            <person name="Land M."/>
            <person name="Hauser L."/>
            <person name="Chang Y.J."/>
            <person name="Jeffries C.D."/>
            <person name="Bristow J."/>
            <person name="Eisen J.A."/>
            <person name="Markowitz V."/>
            <person name="Hugenholtz P."/>
            <person name="Kyrpides N.C."/>
            <person name="Klenk H.P."/>
        </authorList>
    </citation>
    <scope>NUCLEOTIDE SEQUENCE [LARGE SCALE GENOMIC DNA]</scope>
    <source>
        <strain evidence="4">DSM 44728 / CIP 108903 / NRRL B-16338 / NBRC 102104 / LLR-40K-21</strain>
    </source>
</reference>
<feature type="chain" id="PRO_5003048632" evidence="2">
    <location>
        <begin position="28"/>
        <end position="361"/>
    </location>
</feature>
<keyword evidence="1" id="KW-0812">Transmembrane</keyword>
<keyword evidence="1" id="KW-0472">Membrane</keyword>
<dbReference type="HOGENOM" id="CLU_785052_0_0_11"/>
<protein>
    <submittedName>
        <fullName evidence="3">LPXTG-motif cell wall anchor domain protein</fullName>
    </submittedName>
</protein>
<dbReference type="NCBIfam" id="TIGR01167">
    <property type="entry name" value="LPXTG_anchor"/>
    <property type="match status" value="1"/>
</dbReference>
<gene>
    <name evidence="3" type="ordered locus">Snas_2351</name>
</gene>
<dbReference type="Proteomes" id="UP000000844">
    <property type="component" value="Chromosome"/>
</dbReference>
<name>D3Q3J6_STANL</name>
<keyword evidence="4" id="KW-1185">Reference proteome</keyword>
<dbReference type="EMBL" id="CP001778">
    <property type="protein sequence ID" value="ADD42037.1"/>
    <property type="molecule type" value="Genomic_DNA"/>
</dbReference>
<proteinExistence type="predicted"/>
<sequence>MRSASHRVIAAAAVTALAALTVGPVTAAPAHAAGGLRTHMDSFDEYPDLPPGQNLGWIVMAVNESGKPYTNVELSIDFHEADGELAAVKAIESTQDAIDCEEPDEGRSFVCVIPELKDEQNFDFELALRDGADRVNHGVTTAEAVMRVDGKEMSRDTATLDASLPLDKDRITDVNAPKQVWSHQVFGDDDADGAELSFTVHNNTDKKLSDASLFVKTDEKTGIVPGTEIADCTYDASGTQLGCYIGELGPGESRQYAFTLWAKDKNAWKHAKPGKVTIDVSYIHNQHNDAWGHAEAPIKLVKPGGDDVLPVTGSSLSTTIAVGAAAILLGVAVLLVVRRRLRTGNENLKLAAGDAAASFPH</sequence>
<dbReference type="STRING" id="446470.Snas_2351"/>
<feature type="transmembrane region" description="Helical" evidence="1">
    <location>
        <begin position="316"/>
        <end position="337"/>
    </location>
</feature>
<evidence type="ECO:0000313" key="4">
    <source>
        <dbReference type="Proteomes" id="UP000000844"/>
    </source>
</evidence>